<dbReference type="PANTHER" id="PTHR47331">
    <property type="entry name" value="PHD-TYPE DOMAIN-CONTAINING PROTEIN"/>
    <property type="match status" value="1"/>
</dbReference>
<dbReference type="OrthoDB" id="7990652at2759"/>
<accession>A0A9P0PLP2</accession>
<keyword evidence="2" id="KW-1185">Reference proteome</keyword>
<dbReference type="GO" id="GO:0071897">
    <property type="term" value="P:DNA biosynthetic process"/>
    <property type="evidence" value="ECO:0007669"/>
    <property type="project" value="UniProtKB-ARBA"/>
</dbReference>
<gene>
    <name evidence="1" type="ORF">ACAOBT_LOCUS18743</name>
</gene>
<dbReference type="SUPFAM" id="SSF56672">
    <property type="entry name" value="DNA/RNA polymerases"/>
    <property type="match status" value="1"/>
</dbReference>
<dbReference type="AlphaFoldDB" id="A0A9P0PLP2"/>
<evidence type="ECO:0000313" key="1">
    <source>
        <dbReference type="EMBL" id="CAH1988933.1"/>
    </source>
</evidence>
<dbReference type="Proteomes" id="UP001152888">
    <property type="component" value="Unassembled WGS sequence"/>
</dbReference>
<dbReference type="InterPro" id="IPR043502">
    <property type="entry name" value="DNA/RNA_pol_sf"/>
</dbReference>
<dbReference type="EMBL" id="CAKOFQ010007053">
    <property type="protein sequence ID" value="CAH1988933.1"/>
    <property type="molecule type" value="Genomic_DNA"/>
</dbReference>
<proteinExistence type="predicted"/>
<organism evidence="1 2">
    <name type="scientific">Acanthoscelides obtectus</name>
    <name type="common">Bean weevil</name>
    <name type="synonym">Bruchus obtectus</name>
    <dbReference type="NCBI Taxonomy" id="200917"/>
    <lineage>
        <taxon>Eukaryota</taxon>
        <taxon>Metazoa</taxon>
        <taxon>Ecdysozoa</taxon>
        <taxon>Arthropoda</taxon>
        <taxon>Hexapoda</taxon>
        <taxon>Insecta</taxon>
        <taxon>Pterygota</taxon>
        <taxon>Neoptera</taxon>
        <taxon>Endopterygota</taxon>
        <taxon>Coleoptera</taxon>
        <taxon>Polyphaga</taxon>
        <taxon>Cucujiformia</taxon>
        <taxon>Chrysomeloidea</taxon>
        <taxon>Chrysomelidae</taxon>
        <taxon>Bruchinae</taxon>
        <taxon>Bruchini</taxon>
        <taxon>Acanthoscelides</taxon>
    </lineage>
</organism>
<protein>
    <submittedName>
        <fullName evidence="1">Uncharacterized protein</fullName>
    </submittedName>
</protein>
<name>A0A9P0PLP2_ACAOB</name>
<evidence type="ECO:0000313" key="2">
    <source>
        <dbReference type="Proteomes" id="UP001152888"/>
    </source>
</evidence>
<sequence length="122" mass="14194">MYRQILVRPDQRRFQLIFWRSDHSEPLRSYQLNTVTYGTASAAYLAVRCLHQLAIENEQQFSQASHIIKTDFYVDDLLTGSNSLEELATLCKDISNILSQRCFELRKWVSNHPDILTVTGIM</sequence>
<comment type="caution">
    <text evidence="1">The sequence shown here is derived from an EMBL/GenBank/DDBJ whole genome shotgun (WGS) entry which is preliminary data.</text>
</comment>
<reference evidence="1" key="1">
    <citation type="submission" date="2022-03" db="EMBL/GenBank/DDBJ databases">
        <authorList>
            <person name="Sayadi A."/>
        </authorList>
    </citation>
    <scope>NUCLEOTIDE SEQUENCE</scope>
</reference>